<dbReference type="Proteomes" id="UP001186118">
    <property type="component" value="Unassembled WGS sequence"/>
</dbReference>
<organism evidence="10 11">
    <name type="scientific">Streptococcus canis</name>
    <dbReference type="NCBI Taxonomy" id="1329"/>
    <lineage>
        <taxon>Bacteria</taxon>
        <taxon>Bacillati</taxon>
        <taxon>Bacillota</taxon>
        <taxon>Bacilli</taxon>
        <taxon>Lactobacillales</taxon>
        <taxon>Streptococcaceae</taxon>
        <taxon>Streptococcus</taxon>
    </lineage>
</organism>
<evidence type="ECO:0000256" key="1">
    <source>
        <dbReference type="ARBA" id="ARBA00001947"/>
    </source>
</evidence>
<evidence type="ECO:0000256" key="8">
    <source>
        <dbReference type="ARBA" id="ARBA00093459"/>
    </source>
</evidence>
<evidence type="ECO:0000313" key="10">
    <source>
        <dbReference type="EMBL" id="MDV5975964.1"/>
    </source>
</evidence>
<evidence type="ECO:0000256" key="5">
    <source>
        <dbReference type="ARBA" id="ARBA00022833"/>
    </source>
</evidence>
<evidence type="ECO:0000256" key="2">
    <source>
        <dbReference type="ARBA" id="ARBA00018852"/>
    </source>
</evidence>
<evidence type="ECO:0000256" key="7">
    <source>
        <dbReference type="ARBA" id="ARBA00048482"/>
    </source>
</evidence>
<feature type="domain" description="Macro" evidence="9">
    <location>
        <begin position="74"/>
        <end position="268"/>
    </location>
</feature>
<comment type="catalytic activity">
    <reaction evidence="7">
        <text>4-O-(ADP-D-ribosyl)-L-aspartyl-[protein] + H2O = L-aspartyl-[protein] + ADP-D-ribose + H(+)</text>
        <dbReference type="Rhea" id="RHEA:54428"/>
        <dbReference type="Rhea" id="RHEA-COMP:9867"/>
        <dbReference type="Rhea" id="RHEA-COMP:13832"/>
        <dbReference type="ChEBI" id="CHEBI:15377"/>
        <dbReference type="ChEBI" id="CHEBI:15378"/>
        <dbReference type="ChEBI" id="CHEBI:29961"/>
        <dbReference type="ChEBI" id="CHEBI:57967"/>
        <dbReference type="ChEBI" id="CHEBI:138102"/>
    </reaction>
    <physiologicalReaction direction="left-to-right" evidence="7">
        <dbReference type="Rhea" id="RHEA:54429"/>
    </physiologicalReaction>
</comment>
<sequence>MLNSFHLLGEMISQLQAEDWVSSNHFSELPTSLEKRETLWRALINQRPALPLSQDYLVLEDAYLDAWQDSICPITLEGCQKTPHDQIFLYHGDIRHLAVDAIVNAANSELLGCFIPNHGCIDNAIHTFAGSRLRLACQSLMAKQGRKEAIGQAKLTSAYHLPASYIIHTVGPRIAKGQHISPIRADLLARCYRSSLDLAVKAGLTSLAFCSISTGEFGFPKKEAAQIAIKTVFKWQAEHPDSKTLAIIFNTFTSEDKTLYDTYLQKEKDCE</sequence>
<gene>
    <name evidence="10" type="ORF">KB584_00445</name>
</gene>
<evidence type="ECO:0000256" key="3">
    <source>
        <dbReference type="ARBA" id="ARBA00022723"/>
    </source>
</evidence>
<evidence type="ECO:0000256" key="6">
    <source>
        <dbReference type="ARBA" id="ARBA00023295"/>
    </source>
</evidence>
<name>A0AAE4TIB4_STRCB</name>
<keyword evidence="6" id="KW-0326">Glycosidase</keyword>
<protein>
    <recommendedName>
        <fullName evidence="2">Protein-ADP-ribose hydrolase</fullName>
    </recommendedName>
</protein>
<dbReference type="AlphaFoldDB" id="A0AAE4TIB4"/>
<dbReference type="GO" id="GO:0046872">
    <property type="term" value="F:metal ion binding"/>
    <property type="evidence" value="ECO:0007669"/>
    <property type="project" value="UniProtKB-KW"/>
</dbReference>
<evidence type="ECO:0000259" key="9">
    <source>
        <dbReference type="PROSITE" id="PS51154"/>
    </source>
</evidence>
<dbReference type="NCBIfam" id="NF003163">
    <property type="entry name" value="PRK04143.1"/>
    <property type="match status" value="1"/>
</dbReference>
<dbReference type="InterPro" id="IPR043472">
    <property type="entry name" value="Macro_dom-like"/>
</dbReference>
<dbReference type="SUPFAM" id="SSF52949">
    <property type="entry name" value="Macro domain-like"/>
    <property type="match status" value="1"/>
</dbReference>
<keyword evidence="5" id="KW-0862">Zinc</keyword>
<dbReference type="InterPro" id="IPR002589">
    <property type="entry name" value="Macro_dom"/>
</dbReference>
<dbReference type="Pfam" id="PF01661">
    <property type="entry name" value="Macro"/>
    <property type="match status" value="1"/>
</dbReference>
<comment type="similarity">
    <text evidence="8">Belongs to the MacroD-type family. Zn-Macro subfamily.</text>
</comment>
<dbReference type="CDD" id="cd02908">
    <property type="entry name" value="Macro_OAADPr_deacetylase"/>
    <property type="match status" value="1"/>
</dbReference>
<proteinExistence type="inferred from homology"/>
<dbReference type="RefSeq" id="WP_317609466.1">
    <property type="nucleotide sequence ID" value="NZ_JAGQEX010000001.1"/>
</dbReference>
<dbReference type="SMART" id="SM00506">
    <property type="entry name" value="A1pp"/>
    <property type="match status" value="1"/>
</dbReference>
<dbReference type="PANTHER" id="PTHR11106:SF121">
    <property type="entry name" value="ADP-RIBOSE 1''-PHOSPHATE PHOSPHATASE"/>
    <property type="match status" value="1"/>
</dbReference>
<accession>A0AAE4TIB4</accession>
<dbReference type="Gene3D" id="3.40.220.10">
    <property type="entry name" value="Leucine Aminopeptidase, subunit E, domain 1"/>
    <property type="match status" value="1"/>
</dbReference>
<comment type="caution">
    <text evidence="10">The sequence shown here is derived from an EMBL/GenBank/DDBJ whole genome shotgun (WGS) entry which is preliminary data.</text>
</comment>
<evidence type="ECO:0000313" key="11">
    <source>
        <dbReference type="Proteomes" id="UP001186118"/>
    </source>
</evidence>
<keyword evidence="4 10" id="KW-0378">Hydrolase</keyword>
<evidence type="ECO:0000256" key="4">
    <source>
        <dbReference type="ARBA" id="ARBA00022801"/>
    </source>
</evidence>
<dbReference type="EMBL" id="JAGQEX010000001">
    <property type="protein sequence ID" value="MDV5975964.1"/>
    <property type="molecule type" value="Genomic_DNA"/>
</dbReference>
<keyword evidence="3" id="KW-0479">Metal-binding</keyword>
<dbReference type="PANTHER" id="PTHR11106">
    <property type="entry name" value="GANGLIOSIDE INDUCED DIFFERENTIATION ASSOCIATED PROTEIN 2-RELATED"/>
    <property type="match status" value="1"/>
</dbReference>
<dbReference type="PROSITE" id="PS51154">
    <property type="entry name" value="MACRO"/>
    <property type="match status" value="1"/>
</dbReference>
<dbReference type="GO" id="GO:0016798">
    <property type="term" value="F:hydrolase activity, acting on glycosyl bonds"/>
    <property type="evidence" value="ECO:0007669"/>
    <property type="project" value="UniProtKB-KW"/>
</dbReference>
<comment type="cofactor">
    <cofactor evidence="1">
        <name>Zn(2+)</name>
        <dbReference type="ChEBI" id="CHEBI:29105"/>
    </cofactor>
</comment>
<reference evidence="10" key="1">
    <citation type="submission" date="2021-04" db="EMBL/GenBank/DDBJ databases">
        <title>Draft genomes of 20 S. canis strains.</title>
        <authorList>
            <person name="Pagnossin D."/>
            <person name="Weir W."/>
            <person name="Smith A."/>
            <person name="Ure R."/>
            <person name="Oravcova K."/>
        </authorList>
    </citation>
    <scope>NUCLEOTIDE SEQUENCE</scope>
    <source>
        <strain evidence="10">284</strain>
    </source>
</reference>